<proteinExistence type="inferred from homology"/>
<feature type="domain" description="Multidrug resistance protein MdtA-like barrel-sandwich hybrid" evidence="4">
    <location>
        <begin position="70"/>
        <end position="205"/>
    </location>
</feature>
<evidence type="ECO:0000313" key="7">
    <source>
        <dbReference type="Proteomes" id="UP000648239"/>
    </source>
</evidence>
<dbReference type="Pfam" id="PF25876">
    <property type="entry name" value="HH_MFP_RND"/>
    <property type="match status" value="1"/>
</dbReference>
<comment type="similarity">
    <text evidence="1">Belongs to the membrane fusion protein (MFP) (TC 8.A.1) family.</text>
</comment>
<evidence type="ECO:0000256" key="1">
    <source>
        <dbReference type="ARBA" id="ARBA00009477"/>
    </source>
</evidence>
<dbReference type="FunFam" id="2.40.30.170:FF:000010">
    <property type="entry name" value="Efflux RND transporter periplasmic adaptor subunit"/>
    <property type="match status" value="1"/>
</dbReference>
<evidence type="ECO:0000259" key="4">
    <source>
        <dbReference type="Pfam" id="PF25917"/>
    </source>
</evidence>
<dbReference type="Pfam" id="PF25917">
    <property type="entry name" value="BSH_RND"/>
    <property type="match status" value="1"/>
</dbReference>
<reference evidence="6 7" key="1">
    <citation type="submission" date="2020-08" db="EMBL/GenBank/DDBJ databases">
        <title>Acidobacteriota in marine sediments use diverse sulfur dissimilation pathways.</title>
        <authorList>
            <person name="Wasmund K."/>
        </authorList>
    </citation>
    <scope>NUCLEOTIDE SEQUENCE [LARGE SCALE GENOMIC DNA]</scope>
    <source>
        <strain evidence="6">MAG AM4</strain>
    </source>
</reference>
<dbReference type="Gene3D" id="2.40.50.100">
    <property type="match status" value="1"/>
</dbReference>
<protein>
    <submittedName>
        <fullName evidence="6">Efflux RND transporter periplasmic adaptor subunit</fullName>
    </submittedName>
</protein>
<feature type="domain" description="CusB-like beta-barrel" evidence="5">
    <location>
        <begin position="213"/>
        <end position="286"/>
    </location>
</feature>
<dbReference type="InterPro" id="IPR058792">
    <property type="entry name" value="Beta-barrel_RND_2"/>
</dbReference>
<evidence type="ECO:0000259" key="3">
    <source>
        <dbReference type="Pfam" id="PF25876"/>
    </source>
</evidence>
<evidence type="ECO:0000256" key="2">
    <source>
        <dbReference type="SAM" id="SignalP"/>
    </source>
</evidence>
<name>A0A8J7CE77_9BACT</name>
<dbReference type="AlphaFoldDB" id="A0A8J7CE77"/>
<dbReference type="GO" id="GO:1990281">
    <property type="term" value="C:efflux pump complex"/>
    <property type="evidence" value="ECO:0007669"/>
    <property type="project" value="TreeGrafter"/>
</dbReference>
<dbReference type="GO" id="GO:0015562">
    <property type="term" value="F:efflux transmembrane transporter activity"/>
    <property type="evidence" value="ECO:0007669"/>
    <property type="project" value="TreeGrafter"/>
</dbReference>
<dbReference type="EMBL" id="JACXWD010000016">
    <property type="protein sequence ID" value="MBD3867799.1"/>
    <property type="molecule type" value="Genomic_DNA"/>
</dbReference>
<dbReference type="InterPro" id="IPR058624">
    <property type="entry name" value="MdtA-like_HH"/>
</dbReference>
<dbReference type="NCBIfam" id="TIGR01730">
    <property type="entry name" value="RND_mfp"/>
    <property type="match status" value="1"/>
</dbReference>
<organism evidence="6 7">
    <name type="scientific">Candidatus Polarisedimenticola svalbardensis</name>
    <dbReference type="NCBI Taxonomy" id="2886004"/>
    <lineage>
        <taxon>Bacteria</taxon>
        <taxon>Pseudomonadati</taxon>
        <taxon>Acidobacteriota</taxon>
        <taxon>Candidatus Polarisedimenticolia</taxon>
        <taxon>Candidatus Polarisedimenticolales</taxon>
        <taxon>Candidatus Polarisedimenticolaceae</taxon>
        <taxon>Candidatus Polarisedimenticola</taxon>
    </lineage>
</organism>
<gene>
    <name evidence="6" type="ORF">IFK94_06730</name>
</gene>
<dbReference type="PROSITE" id="PS51257">
    <property type="entry name" value="PROKAR_LIPOPROTEIN"/>
    <property type="match status" value="1"/>
</dbReference>
<evidence type="ECO:0000259" key="5">
    <source>
        <dbReference type="Pfam" id="PF25954"/>
    </source>
</evidence>
<feature type="domain" description="Multidrug resistance protein MdtA-like alpha-helical hairpin" evidence="3">
    <location>
        <begin position="107"/>
        <end position="175"/>
    </location>
</feature>
<dbReference type="SUPFAM" id="SSF111369">
    <property type="entry name" value="HlyD-like secretion proteins"/>
    <property type="match status" value="1"/>
</dbReference>
<evidence type="ECO:0000313" key="6">
    <source>
        <dbReference type="EMBL" id="MBD3867799.1"/>
    </source>
</evidence>
<dbReference type="Gene3D" id="1.10.287.470">
    <property type="entry name" value="Helix hairpin bin"/>
    <property type="match status" value="1"/>
</dbReference>
<dbReference type="PANTHER" id="PTHR30469">
    <property type="entry name" value="MULTIDRUG RESISTANCE PROTEIN MDTA"/>
    <property type="match status" value="1"/>
</dbReference>
<dbReference type="PANTHER" id="PTHR30469:SF15">
    <property type="entry name" value="HLYD FAMILY OF SECRETION PROTEINS"/>
    <property type="match status" value="1"/>
</dbReference>
<feature type="signal peptide" evidence="2">
    <location>
        <begin position="1"/>
        <end position="20"/>
    </location>
</feature>
<dbReference type="Gene3D" id="2.40.420.20">
    <property type="match status" value="1"/>
</dbReference>
<dbReference type="Proteomes" id="UP000648239">
    <property type="component" value="Unassembled WGS sequence"/>
</dbReference>
<feature type="chain" id="PRO_5035193418" evidence="2">
    <location>
        <begin position="21"/>
        <end position="362"/>
    </location>
</feature>
<dbReference type="Pfam" id="PF25954">
    <property type="entry name" value="Beta-barrel_RND_2"/>
    <property type="match status" value="1"/>
</dbReference>
<sequence length="362" mass="38101">MMTTKITNAALLLTALIGVAGCGGGHDAAAVANGPDVTVEAAVSVAEAGPVQSRFEVTGSAEPWRKVAPGTKLMGRIAEVPVREGDRVRKGQLLARLDARDLNAAVEQARAALAMAEASHENARVHHERLVDLHSRGSVTDKNLEDGTAGARVAKAGVEQARANLSAAEVMLDYAVIRSPVAGWITSRSVEAGNMATPGAPMFVVEDLSRIKVTMQVPEGDVVGITAGDPVEVRIDVLDLDLEAVVDRVVPTGDPASRTYQVQVVVDNGSGEIKSGMFVRTKFQGESRDALLVPASAVVNRGQLTGIFAVAENGMARLRWVRTGRLDANAGSIEILSGLSEGERYVPEPPARLVDGARVQER</sequence>
<accession>A0A8J7CE77</accession>
<dbReference type="InterPro" id="IPR058625">
    <property type="entry name" value="MdtA-like_BSH"/>
</dbReference>
<keyword evidence="2" id="KW-0732">Signal</keyword>
<dbReference type="Gene3D" id="2.40.30.170">
    <property type="match status" value="1"/>
</dbReference>
<comment type="caution">
    <text evidence="6">The sequence shown here is derived from an EMBL/GenBank/DDBJ whole genome shotgun (WGS) entry which is preliminary data.</text>
</comment>
<dbReference type="InterPro" id="IPR006143">
    <property type="entry name" value="RND_pump_MFP"/>
</dbReference>